<evidence type="ECO:0000313" key="4">
    <source>
        <dbReference type="EMBL" id="KAL3869609.1"/>
    </source>
</evidence>
<keyword evidence="2" id="KW-0472">Membrane</keyword>
<dbReference type="AlphaFoldDB" id="A0ABD3W6V6"/>
<proteinExistence type="predicted"/>
<dbReference type="SMART" id="SM00060">
    <property type="entry name" value="FN3"/>
    <property type="match status" value="2"/>
</dbReference>
<dbReference type="Pfam" id="PF00041">
    <property type="entry name" value="fn3"/>
    <property type="match status" value="1"/>
</dbReference>
<protein>
    <recommendedName>
        <fullName evidence="3">Fibronectin type-III domain-containing protein</fullName>
    </recommendedName>
</protein>
<keyword evidence="2" id="KW-1133">Transmembrane helix</keyword>
<dbReference type="Gene3D" id="2.60.40.10">
    <property type="entry name" value="Immunoglobulins"/>
    <property type="match status" value="2"/>
</dbReference>
<comment type="caution">
    <text evidence="4">The sequence shown here is derived from an EMBL/GenBank/DDBJ whole genome shotgun (WGS) entry which is preliminary data.</text>
</comment>
<dbReference type="InterPro" id="IPR003961">
    <property type="entry name" value="FN3_dom"/>
</dbReference>
<name>A0ABD3W6V6_SINWO</name>
<dbReference type="InterPro" id="IPR013783">
    <property type="entry name" value="Ig-like_fold"/>
</dbReference>
<evidence type="ECO:0000256" key="1">
    <source>
        <dbReference type="SAM" id="MobiDB-lite"/>
    </source>
</evidence>
<dbReference type="CDD" id="cd00063">
    <property type="entry name" value="FN3"/>
    <property type="match status" value="1"/>
</dbReference>
<dbReference type="EMBL" id="JBJQND010000008">
    <property type="protein sequence ID" value="KAL3869609.1"/>
    <property type="molecule type" value="Genomic_DNA"/>
</dbReference>
<keyword evidence="2" id="KW-0812">Transmembrane</keyword>
<dbReference type="Proteomes" id="UP001634394">
    <property type="component" value="Unassembled WGS sequence"/>
</dbReference>
<keyword evidence="5" id="KW-1185">Reference proteome</keyword>
<feature type="compositionally biased region" description="Basic and acidic residues" evidence="1">
    <location>
        <begin position="1032"/>
        <end position="1044"/>
    </location>
</feature>
<accession>A0ABD3W6V6</accession>
<evidence type="ECO:0000313" key="5">
    <source>
        <dbReference type="Proteomes" id="UP001634394"/>
    </source>
</evidence>
<reference evidence="4 5" key="1">
    <citation type="submission" date="2024-11" db="EMBL/GenBank/DDBJ databases">
        <title>Chromosome-level genome assembly of the freshwater bivalve Anodonta woodiana.</title>
        <authorList>
            <person name="Chen X."/>
        </authorList>
    </citation>
    <scope>NUCLEOTIDE SEQUENCE [LARGE SCALE GENOMIC DNA]</scope>
    <source>
        <strain evidence="4">MN2024</strain>
        <tissue evidence="4">Gills</tissue>
    </source>
</reference>
<dbReference type="SUPFAM" id="SSF49265">
    <property type="entry name" value="Fibronectin type III"/>
    <property type="match status" value="3"/>
</dbReference>
<dbReference type="PROSITE" id="PS50853">
    <property type="entry name" value="FN3"/>
    <property type="match status" value="1"/>
</dbReference>
<feature type="domain" description="Fibronectin type-III" evidence="3">
    <location>
        <begin position="540"/>
        <end position="652"/>
    </location>
</feature>
<sequence>MFKSKITVRFFSVIIPNDPYAFIGERLDLTCTIYNSSSNQPVQMYFVTSVNDSGKWKDKRLNQTTQLNNTTIQLISPVLTFTDAQNHYVTRSYRCMVQQEENECTKKRNKTISNQRVRIDYFPQNPENFSCEVDNWEKMNCRWDMVSYFHKKDIHITHFWKADKNCEGSLLNYTVTEPTTTFTIPDFKMEPDYCFFFEIANVVRDVKRTTTVFHISPFNIVKPAPVDFISFPNISDTCVNVVWNHSKQFIEQVFRVRFISECSTEQQFHLVERDVTFCGLNPYTNYTFFVDSKPKNLNGSSPLETVGFISDSRSNTVTTKTTVPAANPKLLSYRDLFCSKSPCRHVLLYWEPLSPCDLHDSPSGQQYEIITRERGSVETRNYTVNDSDAISQPLMLPDEEKVYEVKLRVITGNGKKREDFSHLVIWPRKQSPIAPSMVVEYDTVKNGTDFYITLSLTEAQLQTSQILYWCRVSQEGGCQKQMSHMGINGSSTKISIRDYRMDFNIIFGVESRQRLLKEITQSGIQMVNCIYPKDQKPLIPPKNFHISKEIAEREGELSLQWDPYDCNNREPESGYVLNYTLYYCQVTDESSCNVSNTKASLGAISIAGYIYSYTIRNLKPGSWYKVWLTARTSAGEGPPTDVINKDIFIEEFPLWGKIYIIVGLVIFFVAILSCFIKIYRYIKGRMDTFSKIEVPDTRFQFKNTDDYVQIQTPNIPQMNGHVIVNDQSAETIPDMDESEELNSIIPLIEMLDDKFHMAKNSAITDLMMDLRLLDMPFFGKDHKNYGHCISSNDMASACGDTGSGTATKDHKEIKPAVLLSEHSYQNANLLPVDYCRAVGNVDYDLNIETNPTLYEDMLDNKFLMMQGQAVHSQSINSLLNDVSELQRTNIILQDDCKGNTCESDEDIDSVCENDSLYLSTQNVTIEKHIEPDWMKSKHDFESDELVPSGDDDAASEDSLSLWDDICRSFDKTEKTNGYVCASKINDDTEGPFHSFNHWKYTEYSNVDKDFVGSDDEHVKHEADTARSVSGHVRSDKYSMRSENDHVRSDVYSMRSENDHVRSDIYSMRSESDHVRSDVDEISHDNFVLCGYVNSSTGDGVKTIHTHKVCGNRIPKFQRRDSFKSFTNHDTSSHDNPRVQDHDPDLIHSFMNIVQSGIPENQKMSGKLCRTKCESKLIYEETIKVPANKKSQMHVFPHDV</sequence>
<evidence type="ECO:0000259" key="3">
    <source>
        <dbReference type="PROSITE" id="PS50853"/>
    </source>
</evidence>
<gene>
    <name evidence="4" type="ORF">ACJMK2_042276</name>
</gene>
<dbReference type="InterPro" id="IPR036116">
    <property type="entry name" value="FN3_sf"/>
</dbReference>
<evidence type="ECO:0000256" key="2">
    <source>
        <dbReference type="SAM" id="Phobius"/>
    </source>
</evidence>
<feature type="transmembrane region" description="Helical" evidence="2">
    <location>
        <begin position="654"/>
        <end position="676"/>
    </location>
</feature>
<feature type="region of interest" description="Disordered" evidence="1">
    <location>
        <begin position="1025"/>
        <end position="1044"/>
    </location>
</feature>
<organism evidence="4 5">
    <name type="scientific">Sinanodonta woodiana</name>
    <name type="common">Chinese pond mussel</name>
    <name type="synonym">Anodonta woodiana</name>
    <dbReference type="NCBI Taxonomy" id="1069815"/>
    <lineage>
        <taxon>Eukaryota</taxon>
        <taxon>Metazoa</taxon>
        <taxon>Spiralia</taxon>
        <taxon>Lophotrochozoa</taxon>
        <taxon>Mollusca</taxon>
        <taxon>Bivalvia</taxon>
        <taxon>Autobranchia</taxon>
        <taxon>Heteroconchia</taxon>
        <taxon>Palaeoheterodonta</taxon>
        <taxon>Unionida</taxon>
        <taxon>Unionoidea</taxon>
        <taxon>Unionidae</taxon>
        <taxon>Unioninae</taxon>
        <taxon>Sinanodonta</taxon>
    </lineage>
</organism>